<evidence type="ECO:0000313" key="3">
    <source>
        <dbReference type="EMBL" id="SMX43080.1"/>
    </source>
</evidence>
<evidence type="ECO:0000259" key="2">
    <source>
        <dbReference type="PROSITE" id="PS51352"/>
    </source>
</evidence>
<dbReference type="InterPro" id="IPR000866">
    <property type="entry name" value="AhpC/TSA"/>
</dbReference>
<dbReference type="InterPro" id="IPR013766">
    <property type="entry name" value="Thioredoxin_domain"/>
</dbReference>
<dbReference type="GO" id="GO:0015036">
    <property type="term" value="F:disulfide oxidoreductase activity"/>
    <property type="evidence" value="ECO:0007669"/>
    <property type="project" value="UniProtKB-ARBA"/>
</dbReference>
<dbReference type="InterPro" id="IPR036249">
    <property type="entry name" value="Thioredoxin-like_sf"/>
</dbReference>
<dbReference type="PROSITE" id="PS51352">
    <property type="entry name" value="THIOREDOXIN_2"/>
    <property type="match status" value="1"/>
</dbReference>
<dbReference type="GO" id="GO:0016209">
    <property type="term" value="F:antioxidant activity"/>
    <property type="evidence" value="ECO:0007669"/>
    <property type="project" value="InterPro"/>
</dbReference>
<name>A0A238KK38_9RHOB</name>
<evidence type="ECO:0000256" key="1">
    <source>
        <dbReference type="ARBA" id="ARBA00023284"/>
    </source>
</evidence>
<dbReference type="Pfam" id="PF00578">
    <property type="entry name" value="AhpC-TSA"/>
    <property type="match status" value="1"/>
</dbReference>
<reference evidence="4" key="1">
    <citation type="submission" date="2017-05" db="EMBL/GenBank/DDBJ databases">
        <authorList>
            <person name="Rodrigo-Torres L."/>
            <person name="Arahal R. D."/>
            <person name="Lucena T."/>
        </authorList>
    </citation>
    <scope>NUCLEOTIDE SEQUENCE [LARGE SCALE GENOMIC DNA]</scope>
    <source>
        <strain evidence="4">CECT 8868</strain>
    </source>
</reference>
<dbReference type="Proteomes" id="UP000203464">
    <property type="component" value="Unassembled WGS sequence"/>
</dbReference>
<dbReference type="InterPro" id="IPR050553">
    <property type="entry name" value="Thioredoxin_ResA/DsbE_sf"/>
</dbReference>
<organism evidence="3 4">
    <name type="scientific">Octadecabacter ascidiaceicola</name>
    <dbReference type="NCBI Taxonomy" id="1655543"/>
    <lineage>
        <taxon>Bacteria</taxon>
        <taxon>Pseudomonadati</taxon>
        <taxon>Pseudomonadota</taxon>
        <taxon>Alphaproteobacteria</taxon>
        <taxon>Rhodobacterales</taxon>
        <taxon>Roseobacteraceae</taxon>
        <taxon>Octadecabacter</taxon>
    </lineage>
</organism>
<dbReference type="InterPro" id="IPR017937">
    <property type="entry name" value="Thioredoxin_CS"/>
</dbReference>
<keyword evidence="1" id="KW-0676">Redox-active center</keyword>
<keyword evidence="4" id="KW-1185">Reference proteome</keyword>
<gene>
    <name evidence="3" type="primary">tlpA</name>
    <name evidence="3" type="ORF">OCA8868_02865</name>
</gene>
<dbReference type="PANTHER" id="PTHR42852:SF18">
    <property type="entry name" value="CHROMOSOME UNDETERMINED SCAFFOLD_47, WHOLE GENOME SHOTGUN SEQUENCE"/>
    <property type="match status" value="1"/>
</dbReference>
<feature type="domain" description="Thioredoxin" evidence="2">
    <location>
        <begin position="27"/>
        <end position="193"/>
    </location>
</feature>
<dbReference type="RefSeq" id="WP_093997241.1">
    <property type="nucleotide sequence ID" value="NZ_FXYD01000005.1"/>
</dbReference>
<dbReference type="SUPFAM" id="SSF52833">
    <property type="entry name" value="Thioredoxin-like"/>
    <property type="match status" value="1"/>
</dbReference>
<dbReference type="AlphaFoldDB" id="A0A238KK38"/>
<dbReference type="Gene3D" id="3.40.30.10">
    <property type="entry name" value="Glutaredoxin"/>
    <property type="match status" value="1"/>
</dbReference>
<protein>
    <submittedName>
        <fullName evidence="3">Thiol:disulfide interchange protein TlpA</fullName>
    </submittedName>
</protein>
<dbReference type="PROSITE" id="PS00194">
    <property type="entry name" value="THIOREDOXIN_1"/>
    <property type="match status" value="1"/>
</dbReference>
<dbReference type="PANTHER" id="PTHR42852">
    <property type="entry name" value="THIOL:DISULFIDE INTERCHANGE PROTEIN DSBE"/>
    <property type="match status" value="1"/>
</dbReference>
<sequence>MKKQLIFAAATVIGVGAGLYLASERGESPAVVQQDFTALEALRTGDMMKLQFGADRGSDVVFTHEDGSDLTLAAFEGQYVLLNFWATWCAPCRKEMPHLSELQDEFGGDDFQVVTVATGLNQRPAMERFLDEIGVDNLPLHTDNNSALARDMGVVGLPVTLIMDPQGQEVARLIGDADWASESAKTILRELLG</sequence>
<dbReference type="OrthoDB" id="9799347at2"/>
<dbReference type="EMBL" id="FXYD01000005">
    <property type="protein sequence ID" value="SMX43080.1"/>
    <property type="molecule type" value="Genomic_DNA"/>
</dbReference>
<proteinExistence type="predicted"/>
<evidence type="ECO:0000313" key="4">
    <source>
        <dbReference type="Proteomes" id="UP000203464"/>
    </source>
</evidence>
<dbReference type="CDD" id="cd02966">
    <property type="entry name" value="TlpA_like_family"/>
    <property type="match status" value="1"/>
</dbReference>
<accession>A0A238KK38</accession>